<gene>
    <name evidence="1" type="ORF">ABNX05_19820</name>
</gene>
<reference evidence="1 2" key="1">
    <citation type="submission" date="2024-06" db="EMBL/GenBank/DDBJ databases">
        <title>Lysinibacillus zambalefons sp. nov., a Novel Firmicute Isolated from the Poon Bato Zambales Hyperalkaline Spring.</title>
        <authorList>
            <person name="Aja J.A."/>
            <person name="Lazaro J.E.H."/>
            <person name="Llorin L.D."/>
            <person name="Lim K.R."/>
            <person name="Teodosio J."/>
            <person name="Dalisay D.S."/>
        </authorList>
    </citation>
    <scope>NUCLEOTIDE SEQUENCE [LARGE SCALE GENOMIC DNA]</scope>
    <source>
        <strain evidence="1 2">M3</strain>
    </source>
</reference>
<proteinExistence type="predicted"/>
<sequence>MAFLQSEGLISVPAGRFVAAATLALRFRTEQSFLGAPDEPLRFAAGRRANTRLVTKALSQDVMVLAFVPLLLIPEESPSLHSNQLLHMTYVLTKCHQTFEFYRNTFTFYRPIFEFYRLTFTFYHPTFNFYRHPPAKEQKKIHT</sequence>
<protein>
    <submittedName>
        <fullName evidence="1">Uncharacterized protein</fullName>
    </submittedName>
</protein>
<evidence type="ECO:0000313" key="1">
    <source>
        <dbReference type="EMBL" id="MEQ6356882.1"/>
    </source>
</evidence>
<evidence type="ECO:0000313" key="2">
    <source>
        <dbReference type="Proteomes" id="UP001478862"/>
    </source>
</evidence>
<dbReference type="Proteomes" id="UP001478862">
    <property type="component" value="Unassembled WGS sequence"/>
</dbReference>
<accession>A0ABV1MWK1</accession>
<comment type="caution">
    <text evidence="1">The sequence shown here is derived from an EMBL/GenBank/DDBJ whole genome shotgun (WGS) entry which is preliminary data.</text>
</comment>
<name>A0ABV1MWK1_9BACI</name>
<keyword evidence="2" id="KW-1185">Reference proteome</keyword>
<dbReference type="RefSeq" id="WP_349661281.1">
    <property type="nucleotide sequence ID" value="NZ_JBEGDG010000018.1"/>
</dbReference>
<organism evidence="1 2">
    <name type="scientific">Lysinibacillus zambalensis</name>
    <dbReference type="NCBI Taxonomy" id="3160866"/>
    <lineage>
        <taxon>Bacteria</taxon>
        <taxon>Bacillati</taxon>
        <taxon>Bacillota</taxon>
        <taxon>Bacilli</taxon>
        <taxon>Bacillales</taxon>
        <taxon>Bacillaceae</taxon>
        <taxon>Lysinibacillus</taxon>
    </lineage>
</organism>
<dbReference type="EMBL" id="JBEGDG010000018">
    <property type="protein sequence ID" value="MEQ6356882.1"/>
    <property type="molecule type" value="Genomic_DNA"/>
</dbReference>